<evidence type="ECO:0000256" key="7">
    <source>
        <dbReference type="ARBA" id="ARBA00022729"/>
    </source>
</evidence>
<keyword evidence="13 14" id="KW-0998">Cell outer membrane</keyword>
<protein>
    <submittedName>
        <fullName evidence="18">Ferrichrome outer membrane transporter/phage receptor</fullName>
    </submittedName>
</protein>
<dbReference type="Pfam" id="PF00593">
    <property type="entry name" value="TonB_dep_Rec_b-barrel"/>
    <property type="match status" value="1"/>
</dbReference>
<evidence type="ECO:0000256" key="6">
    <source>
        <dbReference type="ARBA" id="ARBA00022692"/>
    </source>
</evidence>
<dbReference type="Pfam" id="PF07715">
    <property type="entry name" value="Plug"/>
    <property type="match status" value="1"/>
</dbReference>
<evidence type="ECO:0000256" key="4">
    <source>
        <dbReference type="ARBA" id="ARBA00022452"/>
    </source>
</evidence>
<dbReference type="PANTHER" id="PTHR32552:SF68">
    <property type="entry name" value="FERRICHROME OUTER MEMBRANE TRANSPORTER_PHAGE RECEPTOR"/>
    <property type="match status" value="1"/>
</dbReference>
<keyword evidence="6 14" id="KW-0812">Transmembrane</keyword>
<evidence type="ECO:0000256" key="15">
    <source>
        <dbReference type="RuleBase" id="RU003357"/>
    </source>
</evidence>
<evidence type="ECO:0000256" key="5">
    <source>
        <dbReference type="ARBA" id="ARBA00022496"/>
    </source>
</evidence>
<dbReference type="Proteomes" id="UP000494108">
    <property type="component" value="Unassembled WGS sequence"/>
</dbReference>
<dbReference type="AlphaFoldDB" id="A0A6S7AA54"/>
<organism evidence="18 19">
    <name type="scientific">Achromobacter pestifer</name>
    <dbReference type="NCBI Taxonomy" id="1353889"/>
    <lineage>
        <taxon>Bacteria</taxon>
        <taxon>Pseudomonadati</taxon>
        <taxon>Pseudomonadota</taxon>
        <taxon>Betaproteobacteria</taxon>
        <taxon>Burkholderiales</taxon>
        <taxon>Alcaligenaceae</taxon>
        <taxon>Achromobacter</taxon>
    </lineage>
</organism>
<dbReference type="CDD" id="cd01347">
    <property type="entry name" value="ligand_gated_channel"/>
    <property type="match status" value="1"/>
</dbReference>
<sequence>MAPGTYALHMPNPPFRPALLLTAMLASATLAPLSAQAQTAPARQSQTLDFSIPSGPLGPALNQFARQAGIYLGGAGALTEGRQTAGLKGRYTVEQALAQLLSGAGLEARESAPGRYVLRQISGTATLEPVTVTGANDATGPFVAEESVSATKTDIPLMETPRSVSVVTRAQLDARGVVTMPEAVRYSAGVGTGSAGFDPRFDQISIRGFPVNTSGDYLNGLRQTPGSYAYFRTDPYTLERVDIVKGPMSVLYGQGTPGGLVNRVSKRPLDEPLREIMVMAGTKDRKQVAFDIADQFNEEGTARFRLTGLTRRGDHDRMIADDRDVFAPVFDFKLGDKTTLTLLGQYIRDETDANVGMYTDENGKVTDIRVSDPRYDHQRQTQYQMGYELAYRHNDALTLRQQVRYGHIDLNARYLSGAGLQPGTRLLNRTAWSVESTVQNVLVDNNAQLRFNTGDVGHQVLAGFDYQRLNWDQGVGYLANGYPALNLDNPQYGYVPGPTPPYNLVSVDQRNTQYGVYVSEQASVGKWRLNLGGRFDVAKLHSQDRLNGGDPTRKKDNAFTWQTGALYLSDSGLAPYVSYVTSFSPNTSLDASGKPLDPTHGAQIEAGVKYQPQGSRSYITLAAYQIKEKDAVRVVPATPYSELAGGIRSRGVELEAVAELQTGLQLVANYSYNRGKVTSSNDPTEVGKTPSYQPRHNAAMWLDYRLPQGLLAGVGLGAGVRYVGSSYGNAQNTMHNDASTLFDLALSYEPGDRHPSLKGWMAMLSVQNVADKETTVCDGGYCYLGVGRQIMGSLRYRW</sequence>
<name>A0A6S7AA54_9BURK</name>
<accession>A0A6S7AA54</accession>
<dbReference type="SUPFAM" id="SSF56935">
    <property type="entry name" value="Porins"/>
    <property type="match status" value="1"/>
</dbReference>
<dbReference type="EMBL" id="CADIJX010000015">
    <property type="protein sequence ID" value="CAB3709661.1"/>
    <property type="molecule type" value="Genomic_DNA"/>
</dbReference>
<comment type="subcellular location">
    <subcellularLocation>
        <location evidence="1 14">Cell outer membrane</location>
        <topology evidence="1 14">Multi-pass membrane protein</topology>
    </subcellularLocation>
</comment>
<evidence type="ECO:0000256" key="8">
    <source>
        <dbReference type="ARBA" id="ARBA00023004"/>
    </source>
</evidence>
<dbReference type="GO" id="GO:0038023">
    <property type="term" value="F:signaling receptor activity"/>
    <property type="evidence" value="ECO:0007669"/>
    <property type="project" value="InterPro"/>
</dbReference>
<keyword evidence="4 14" id="KW-1134">Transmembrane beta strand</keyword>
<feature type="domain" description="Secretin/TonB short N-terminal" evidence="17">
    <location>
        <begin position="70"/>
        <end position="121"/>
    </location>
</feature>
<dbReference type="PROSITE" id="PS52016">
    <property type="entry name" value="TONB_DEPENDENT_REC_3"/>
    <property type="match status" value="1"/>
</dbReference>
<comment type="similarity">
    <text evidence="2 14 15">Belongs to the TonB-dependent receptor family.</text>
</comment>
<dbReference type="InterPro" id="IPR039426">
    <property type="entry name" value="TonB-dep_rcpt-like"/>
</dbReference>
<dbReference type="InterPro" id="IPR036942">
    <property type="entry name" value="Beta-barrel_TonB_sf"/>
</dbReference>
<keyword evidence="3 14" id="KW-0813">Transport</keyword>
<evidence type="ECO:0000256" key="13">
    <source>
        <dbReference type="ARBA" id="ARBA00023237"/>
    </source>
</evidence>
<keyword evidence="19" id="KW-1185">Reference proteome</keyword>
<evidence type="ECO:0000256" key="2">
    <source>
        <dbReference type="ARBA" id="ARBA00009810"/>
    </source>
</evidence>
<dbReference type="InterPro" id="IPR012910">
    <property type="entry name" value="Plug_dom"/>
</dbReference>
<feature type="chain" id="PRO_5028902342" evidence="16">
    <location>
        <begin position="38"/>
        <end position="798"/>
    </location>
</feature>
<dbReference type="PANTHER" id="PTHR32552">
    <property type="entry name" value="FERRICHROME IRON RECEPTOR-RELATED"/>
    <property type="match status" value="1"/>
</dbReference>
<evidence type="ECO:0000313" key="18">
    <source>
        <dbReference type="EMBL" id="CAB3709661.1"/>
    </source>
</evidence>
<dbReference type="GO" id="GO:0015891">
    <property type="term" value="P:siderophore transport"/>
    <property type="evidence" value="ECO:0007669"/>
    <property type="project" value="InterPro"/>
</dbReference>
<evidence type="ECO:0000256" key="9">
    <source>
        <dbReference type="ARBA" id="ARBA00023065"/>
    </source>
</evidence>
<evidence type="ECO:0000256" key="3">
    <source>
        <dbReference type="ARBA" id="ARBA00022448"/>
    </source>
</evidence>
<evidence type="ECO:0000256" key="16">
    <source>
        <dbReference type="SAM" id="SignalP"/>
    </source>
</evidence>
<keyword evidence="8" id="KW-0408">Iron</keyword>
<dbReference type="NCBIfam" id="TIGR01783">
    <property type="entry name" value="TonB-siderophor"/>
    <property type="match status" value="1"/>
</dbReference>
<dbReference type="GO" id="GO:0015344">
    <property type="term" value="F:siderophore uptake transmembrane transporter activity"/>
    <property type="evidence" value="ECO:0007669"/>
    <property type="project" value="TreeGrafter"/>
</dbReference>
<proteinExistence type="inferred from homology"/>
<dbReference type="InterPro" id="IPR037066">
    <property type="entry name" value="Plug_dom_sf"/>
</dbReference>
<dbReference type="Gene3D" id="2.170.130.10">
    <property type="entry name" value="TonB-dependent receptor, plug domain"/>
    <property type="match status" value="1"/>
</dbReference>
<evidence type="ECO:0000256" key="1">
    <source>
        <dbReference type="ARBA" id="ARBA00004571"/>
    </source>
</evidence>
<evidence type="ECO:0000256" key="12">
    <source>
        <dbReference type="ARBA" id="ARBA00023170"/>
    </source>
</evidence>
<feature type="signal peptide" evidence="16">
    <location>
        <begin position="1"/>
        <end position="37"/>
    </location>
</feature>
<evidence type="ECO:0000313" key="19">
    <source>
        <dbReference type="Proteomes" id="UP000494108"/>
    </source>
</evidence>
<keyword evidence="7 16" id="KW-0732">Signal</keyword>
<dbReference type="SMART" id="SM00965">
    <property type="entry name" value="STN"/>
    <property type="match status" value="1"/>
</dbReference>
<dbReference type="Gene3D" id="3.55.50.30">
    <property type="match status" value="1"/>
</dbReference>
<evidence type="ECO:0000256" key="11">
    <source>
        <dbReference type="ARBA" id="ARBA00023136"/>
    </source>
</evidence>
<dbReference type="InterPro" id="IPR000531">
    <property type="entry name" value="Beta-barrel_TonB"/>
</dbReference>
<dbReference type="Pfam" id="PF07660">
    <property type="entry name" value="STN"/>
    <property type="match status" value="1"/>
</dbReference>
<keyword evidence="12 18" id="KW-0675">Receptor</keyword>
<dbReference type="InterPro" id="IPR011662">
    <property type="entry name" value="Secretin/TonB_short_N"/>
</dbReference>
<keyword evidence="5" id="KW-0410">Iron transport</keyword>
<keyword evidence="10 15" id="KW-0798">TonB box</keyword>
<evidence type="ECO:0000256" key="10">
    <source>
        <dbReference type="ARBA" id="ARBA00023077"/>
    </source>
</evidence>
<dbReference type="FunFam" id="2.170.130.10:FF:000001">
    <property type="entry name" value="Catecholate siderophore TonB-dependent receptor"/>
    <property type="match status" value="1"/>
</dbReference>
<keyword evidence="9" id="KW-0406">Ion transport</keyword>
<gene>
    <name evidence="18" type="primary">fhuA_12</name>
    <name evidence="18" type="ORF">LMG3431_05917</name>
</gene>
<reference evidence="18 19" key="1">
    <citation type="submission" date="2020-04" db="EMBL/GenBank/DDBJ databases">
        <authorList>
            <person name="De Canck E."/>
        </authorList>
    </citation>
    <scope>NUCLEOTIDE SEQUENCE [LARGE SCALE GENOMIC DNA]</scope>
    <source>
        <strain evidence="18 19">LMG 3431</strain>
    </source>
</reference>
<dbReference type="InterPro" id="IPR010105">
    <property type="entry name" value="TonB_sidphr_rcpt"/>
</dbReference>
<dbReference type="GO" id="GO:0009279">
    <property type="term" value="C:cell outer membrane"/>
    <property type="evidence" value="ECO:0007669"/>
    <property type="project" value="UniProtKB-SubCell"/>
</dbReference>
<dbReference type="Gene3D" id="2.40.170.20">
    <property type="entry name" value="TonB-dependent receptor, beta-barrel domain"/>
    <property type="match status" value="1"/>
</dbReference>
<keyword evidence="11 14" id="KW-0472">Membrane</keyword>
<evidence type="ECO:0000256" key="14">
    <source>
        <dbReference type="PROSITE-ProRule" id="PRU01360"/>
    </source>
</evidence>
<evidence type="ECO:0000259" key="17">
    <source>
        <dbReference type="SMART" id="SM00965"/>
    </source>
</evidence>